<keyword evidence="3" id="KW-1185">Reference proteome</keyword>
<evidence type="ECO:0000256" key="1">
    <source>
        <dbReference type="SAM" id="MobiDB-lite"/>
    </source>
</evidence>
<dbReference type="EMBL" id="JAUHHV010000002">
    <property type="protein sequence ID" value="KAK1431796.1"/>
    <property type="molecule type" value="Genomic_DNA"/>
</dbReference>
<dbReference type="AlphaFoldDB" id="A0AAD8L2Y5"/>
<feature type="compositionally biased region" description="Acidic residues" evidence="1">
    <location>
        <begin position="35"/>
        <end position="90"/>
    </location>
</feature>
<protein>
    <submittedName>
        <fullName evidence="2">Uncharacterized protein</fullName>
    </submittedName>
</protein>
<accession>A0AAD8L2Y5</accession>
<comment type="caution">
    <text evidence="2">The sequence shown here is derived from an EMBL/GenBank/DDBJ whole genome shotgun (WGS) entry which is preliminary data.</text>
</comment>
<gene>
    <name evidence="2" type="ORF">QVD17_08469</name>
</gene>
<feature type="compositionally biased region" description="Basic and acidic residues" evidence="1">
    <location>
        <begin position="10"/>
        <end position="19"/>
    </location>
</feature>
<reference evidence="2" key="1">
    <citation type="journal article" date="2023" name="bioRxiv">
        <title>Improved chromosome-level genome assembly for marigold (Tagetes erecta).</title>
        <authorList>
            <person name="Jiang F."/>
            <person name="Yuan L."/>
            <person name="Wang S."/>
            <person name="Wang H."/>
            <person name="Xu D."/>
            <person name="Wang A."/>
            <person name="Fan W."/>
        </authorList>
    </citation>
    <scope>NUCLEOTIDE SEQUENCE</scope>
    <source>
        <strain evidence="2">WSJ</strain>
        <tissue evidence="2">Leaf</tissue>
    </source>
</reference>
<name>A0AAD8L2Y5_TARER</name>
<sequence>MKATMLPGDEESKPDERKATVLPDDDEYNARHAEDEDDSEDDGDNDGDSDDEEDDDNEDDGGNDDGGDDAESDSEEAEIIETAEPMDLETENVGVVEQSMIEEPVEVASVEEEVVTEVPKEVMAEAETIAQIVDEVDAGVTDPIPVDIPTTSSQVAEKIEQVLESSPKVVSSVDETENEKKIAELEEMAEGTRKLDAVPEITGDEGCSKKAKLDETVQIEPIQSVAVVEMAEIAKDVEKNVTNAEVDK</sequence>
<dbReference type="Proteomes" id="UP001229421">
    <property type="component" value="Unassembled WGS sequence"/>
</dbReference>
<evidence type="ECO:0000313" key="2">
    <source>
        <dbReference type="EMBL" id="KAK1431796.1"/>
    </source>
</evidence>
<feature type="region of interest" description="Disordered" evidence="1">
    <location>
        <begin position="1"/>
        <end position="93"/>
    </location>
</feature>
<proteinExistence type="predicted"/>
<organism evidence="2 3">
    <name type="scientific">Tagetes erecta</name>
    <name type="common">African marigold</name>
    <dbReference type="NCBI Taxonomy" id="13708"/>
    <lineage>
        <taxon>Eukaryota</taxon>
        <taxon>Viridiplantae</taxon>
        <taxon>Streptophyta</taxon>
        <taxon>Embryophyta</taxon>
        <taxon>Tracheophyta</taxon>
        <taxon>Spermatophyta</taxon>
        <taxon>Magnoliopsida</taxon>
        <taxon>eudicotyledons</taxon>
        <taxon>Gunneridae</taxon>
        <taxon>Pentapetalae</taxon>
        <taxon>asterids</taxon>
        <taxon>campanulids</taxon>
        <taxon>Asterales</taxon>
        <taxon>Asteraceae</taxon>
        <taxon>Asteroideae</taxon>
        <taxon>Heliantheae alliance</taxon>
        <taxon>Tageteae</taxon>
        <taxon>Tagetes</taxon>
    </lineage>
</organism>
<evidence type="ECO:0000313" key="3">
    <source>
        <dbReference type="Proteomes" id="UP001229421"/>
    </source>
</evidence>